<name>A0A4D6MZN3_VIGUN</name>
<dbReference type="Gene3D" id="1.10.510.10">
    <property type="entry name" value="Transferase(Phosphotransferase) domain 1"/>
    <property type="match status" value="1"/>
</dbReference>
<evidence type="ECO:0000256" key="23">
    <source>
        <dbReference type="ARBA" id="ARBA00047899"/>
    </source>
</evidence>
<evidence type="ECO:0000256" key="16">
    <source>
        <dbReference type="ARBA" id="ARBA00022840"/>
    </source>
</evidence>
<dbReference type="InterPro" id="IPR001611">
    <property type="entry name" value="Leu-rich_rpt"/>
</dbReference>
<dbReference type="GO" id="GO:0006952">
    <property type="term" value="P:defense response"/>
    <property type="evidence" value="ECO:0007669"/>
    <property type="project" value="UniProtKB-KW"/>
</dbReference>
<dbReference type="FunFam" id="3.80.10.10:FF:000095">
    <property type="entry name" value="LRR receptor-like serine/threonine-protein kinase GSO1"/>
    <property type="match status" value="1"/>
</dbReference>
<evidence type="ECO:0000256" key="10">
    <source>
        <dbReference type="ARBA" id="ARBA00022692"/>
    </source>
</evidence>
<dbReference type="PANTHER" id="PTHR48053">
    <property type="entry name" value="LEUCINE RICH REPEAT FAMILY PROTEIN, EXPRESSED"/>
    <property type="match status" value="1"/>
</dbReference>
<keyword evidence="7" id="KW-0723">Serine/threonine-protein kinase</keyword>
<evidence type="ECO:0000256" key="7">
    <source>
        <dbReference type="ARBA" id="ARBA00022527"/>
    </source>
</evidence>
<dbReference type="Proteomes" id="UP000501690">
    <property type="component" value="Linkage Group LG9"/>
</dbReference>
<feature type="chain" id="PRO_5020027226" description="non-specific serine/threonine protein kinase" evidence="26">
    <location>
        <begin position="29"/>
        <end position="896"/>
    </location>
</feature>
<evidence type="ECO:0000256" key="13">
    <source>
        <dbReference type="ARBA" id="ARBA00022741"/>
    </source>
</evidence>
<keyword evidence="18 25" id="KW-0472">Membrane</keyword>
<feature type="signal peptide" evidence="26">
    <location>
        <begin position="1"/>
        <end position="28"/>
    </location>
</feature>
<dbReference type="InterPro" id="IPR032675">
    <property type="entry name" value="LRR_dom_sf"/>
</dbReference>
<evidence type="ECO:0000256" key="12">
    <source>
        <dbReference type="ARBA" id="ARBA00022737"/>
    </source>
</evidence>
<evidence type="ECO:0000256" key="6">
    <source>
        <dbReference type="ARBA" id="ARBA00022525"/>
    </source>
</evidence>
<keyword evidence="9" id="KW-0808">Transferase</keyword>
<dbReference type="InterPro" id="IPR011009">
    <property type="entry name" value="Kinase-like_dom_sf"/>
</dbReference>
<dbReference type="InterPro" id="IPR001245">
    <property type="entry name" value="Ser-Thr/Tyr_kinase_cat_dom"/>
</dbReference>
<comment type="subcellular location">
    <subcellularLocation>
        <location evidence="1">Membrane</location>
        <topology evidence="1">Peripheral membrane protein</topology>
    </subcellularLocation>
    <subcellularLocation>
        <location evidence="3">Membrane</location>
        <topology evidence="3">Single-pass type I membrane protein</topology>
    </subcellularLocation>
    <subcellularLocation>
        <location evidence="2">Secreted</location>
        <location evidence="2">Cell wall</location>
    </subcellularLocation>
</comment>
<dbReference type="SMART" id="SM00369">
    <property type="entry name" value="LRR_TYP"/>
    <property type="match status" value="6"/>
</dbReference>
<keyword evidence="19" id="KW-1015">Disulfide bond</keyword>
<proteinExistence type="inferred from homology"/>
<keyword evidence="14" id="KW-0418">Kinase</keyword>
<dbReference type="SUPFAM" id="SSF56112">
    <property type="entry name" value="Protein kinase-like (PK-like)"/>
    <property type="match status" value="1"/>
</dbReference>
<keyword evidence="15" id="KW-0611">Plant defense</keyword>
<comment type="catalytic activity">
    <reaction evidence="23">
        <text>L-threonyl-[protein] + ATP = O-phospho-L-threonyl-[protein] + ADP + H(+)</text>
        <dbReference type="Rhea" id="RHEA:46608"/>
        <dbReference type="Rhea" id="RHEA-COMP:11060"/>
        <dbReference type="Rhea" id="RHEA-COMP:11605"/>
        <dbReference type="ChEBI" id="CHEBI:15378"/>
        <dbReference type="ChEBI" id="CHEBI:30013"/>
        <dbReference type="ChEBI" id="CHEBI:30616"/>
        <dbReference type="ChEBI" id="CHEBI:61977"/>
        <dbReference type="ChEBI" id="CHEBI:456216"/>
        <dbReference type="EC" id="2.7.11.1"/>
    </reaction>
</comment>
<evidence type="ECO:0000256" key="24">
    <source>
        <dbReference type="ARBA" id="ARBA00048679"/>
    </source>
</evidence>
<dbReference type="Pfam" id="PF08263">
    <property type="entry name" value="LRRNT_2"/>
    <property type="match status" value="1"/>
</dbReference>
<reference evidence="28 29" key="1">
    <citation type="submission" date="2019-04" db="EMBL/GenBank/DDBJ databases">
        <title>An improved genome assembly and genetic linkage map for asparagus bean, Vigna unguiculata ssp. sesquipedialis.</title>
        <authorList>
            <person name="Xia Q."/>
            <person name="Zhang R."/>
            <person name="Dong Y."/>
        </authorList>
    </citation>
    <scope>NUCLEOTIDE SEQUENCE [LARGE SCALE GENOMIC DNA]</scope>
    <source>
        <tissue evidence="28">Leaf</tissue>
    </source>
</reference>
<feature type="domain" description="Protein kinase" evidence="27">
    <location>
        <begin position="613"/>
        <end position="895"/>
    </location>
</feature>
<dbReference type="SUPFAM" id="SSF52058">
    <property type="entry name" value="L domain-like"/>
    <property type="match status" value="2"/>
</dbReference>
<dbReference type="InterPro" id="IPR013210">
    <property type="entry name" value="LRR_N_plant-typ"/>
</dbReference>
<dbReference type="Pfam" id="PF23598">
    <property type="entry name" value="LRR_14"/>
    <property type="match status" value="1"/>
</dbReference>
<dbReference type="GO" id="GO:0004674">
    <property type="term" value="F:protein serine/threonine kinase activity"/>
    <property type="evidence" value="ECO:0007669"/>
    <property type="project" value="UniProtKB-KW"/>
</dbReference>
<sequence>MVFSVMRILSLLPFLLTLFLSKSLLVDAELQEQTILFSINKNLRVPGWNATNSDYCSWNGVTCGHRSLVESLSLSKQNLGGDVSSISMLKALKWLDLSNNNFQGMIPNAFGNLSHLEYLDLSSNKFEGSIPIGFGRLKRLKTLNFSNNMLVGEMPKELQGLESLQEFQIYNNHLSGLIPSWVRHWTNLRVFAAYENHFNGMIPDDLGFISELKTLNLHTNHLEGPIPASLFSAWKLQVLILTQNNLSGEIPEEIGNCQTLLSVRIGNNNLQGNIPKSVGNLTSLAYFEADHNNLSGELVSEFSLCYNLTFLNLASNGLAGKISPEFGKLMNLQVLMLSENILSGDIPEPILQIKSLKIVDLSNNRFNGTIPNEICGTAQLQKLRLNQNFLRGLIPHEMGRCRELVELQLGSNDLTGTIPSQIGHMHNLEIALNLSYNHLEGKLHPELGRINKLGSLDLSNNNLSGKIPETFIKLLNLVVVNISNNQLSGPLPKSAAFLLNPASSYLGNKGLCGAPLNTTCEDQDNPHHYAAVGNNNGISYVTIIYILGPILLAFVLFASTVFVNRMCRRQVPNVPEIIEGGETDTKPYIISREVFANNLTEEVDLGAVVEATRDESNKVSSGNFSAVYKALMPSGIVLFVRKMFPMDMTMMQQHNKIVAELQRLRKLNHENLMKPVGYVICNKFALLIYEYISRGTLAQLLHEPAMQPAYELDWPARISIAIEVANGLGFLHSKTMIHHDISSSNVLLDANLNALIGDIEISKFLDQTKESSSIIPYVGSFGYVPPEYAYTMQVTESGNVYSFGVILLEMITSRTAIDEGVELVKWVHEAAERGESPEEIMDATLSSECDGWRNEMLGTLKLAMLCTDNRPIIRPQMINLAGMLRQIRNPVDVYVA</sequence>
<evidence type="ECO:0000256" key="2">
    <source>
        <dbReference type="ARBA" id="ARBA00004191"/>
    </source>
</evidence>
<keyword evidence="6" id="KW-0964">Secreted</keyword>
<dbReference type="Gene3D" id="3.80.10.10">
    <property type="entry name" value="Ribonuclease Inhibitor"/>
    <property type="match status" value="2"/>
</dbReference>
<keyword evidence="5" id="KW-0134">Cell wall</keyword>
<dbReference type="InterPro" id="IPR055414">
    <property type="entry name" value="LRR_R13L4/SHOC2-like"/>
</dbReference>
<dbReference type="Pfam" id="PF07714">
    <property type="entry name" value="PK_Tyr_Ser-Thr"/>
    <property type="match status" value="1"/>
</dbReference>
<dbReference type="InterPro" id="IPR003591">
    <property type="entry name" value="Leu-rich_rpt_typical-subtyp"/>
</dbReference>
<evidence type="ECO:0000256" key="11">
    <source>
        <dbReference type="ARBA" id="ARBA00022729"/>
    </source>
</evidence>
<evidence type="ECO:0000256" key="15">
    <source>
        <dbReference type="ARBA" id="ARBA00022821"/>
    </source>
</evidence>
<dbReference type="GO" id="GO:0005524">
    <property type="term" value="F:ATP binding"/>
    <property type="evidence" value="ECO:0007669"/>
    <property type="project" value="UniProtKB-KW"/>
</dbReference>
<dbReference type="GO" id="GO:0099402">
    <property type="term" value="P:plant organ development"/>
    <property type="evidence" value="ECO:0007669"/>
    <property type="project" value="UniProtKB-ARBA"/>
</dbReference>
<keyword evidence="13" id="KW-0547">Nucleotide-binding</keyword>
<evidence type="ECO:0000256" key="5">
    <source>
        <dbReference type="ARBA" id="ARBA00022512"/>
    </source>
</evidence>
<keyword evidence="21" id="KW-0325">Glycoprotein</keyword>
<dbReference type="EMBL" id="CP039353">
    <property type="protein sequence ID" value="QCE05267.1"/>
    <property type="molecule type" value="Genomic_DNA"/>
</dbReference>
<evidence type="ECO:0000256" key="8">
    <source>
        <dbReference type="ARBA" id="ARBA00022614"/>
    </source>
</evidence>
<keyword evidence="8" id="KW-0433">Leucine-rich repeat</keyword>
<keyword evidence="11 26" id="KW-0732">Signal</keyword>
<dbReference type="InterPro" id="IPR008266">
    <property type="entry name" value="Tyr_kinase_AS"/>
</dbReference>
<keyword evidence="29" id="KW-1185">Reference proteome</keyword>
<dbReference type="Pfam" id="PF00560">
    <property type="entry name" value="LRR_1"/>
    <property type="match status" value="5"/>
</dbReference>
<comment type="similarity">
    <text evidence="22">Belongs to the polygalacturonase-inhibiting protein family.</text>
</comment>
<evidence type="ECO:0000256" key="4">
    <source>
        <dbReference type="ARBA" id="ARBA00012513"/>
    </source>
</evidence>
<evidence type="ECO:0000259" key="27">
    <source>
        <dbReference type="PROSITE" id="PS50011"/>
    </source>
</evidence>
<dbReference type="GO" id="GO:0016020">
    <property type="term" value="C:membrane"/>
    <property type="evidence" value="ECO:0007669"/>
    <property type="project" value="UniProtKB-SubCell"/>
</dbReference>
<keyword evidence="17 25" id="KW-1133">Transmembrane helix</keyword>
<evidence type="ECO:0000256" key="9">
    <source>
        <dbReference type="ARBA" id="ARBA00022679"/>
    </source>
</evidence>
<evidence type="ECO:0000256" key="20">
    <source>
        <dbReference type="ARBA" id="ARBA00023170"/>
    </source>
</evidence>
<dbReference type="EC" id="2.7.11.1" evidence="4"/>
<keyword evidence="20" id="KW-0675">Receptor</keyword>
<protein>
    <recommendedName>
        <fullName evidence="4">non-specific serine/threonine protein kinase</fullName>
        <ecNumber evidence="4">2.7.11.1</ecNumber>
    </recommendedName>
</protein>
<dbReference type="FunFam" id="3.30.200.20:FF:000454">
    <property type="entry name" value="Leucine-rich repeat receptor-like tyrosine-protein kinase PXC3"/>
    <property type="match status" value="1"/>
</dbReference>
<keyword evidence="10 25" id="KW-0812">Transmembrane</keyword>
<dbReference type="PANTHER" id="PTHR48053:SF105">
    <property type="entry name" value="RECEPTOR-LIKE PROTEIN KINASE"/>
    <property type="match status" value="1"/>
</dbReference>
<evidence type="ECO:0000256" key="25">
    <source>
        <dbReference type="SAM" id="Phobius"/>
    </source>
</evidence>
<evidence type="ECO:0000256" key="22">
    <source>
        <dbReference type="ARBA" id="ARBA00038043"/>
    </source>
</evidence>
<evidence type="ECO:0000256" key="21">
    <source>
        <dbReference type="ARBA" id="ARBA00023180"/>
    </source>
</evidence>
<feature type="transmembrane region" description="Helical" evidence="25">
    <location>
        <begin position="543"/>
        <end position="563"/>
    </location>
</feature>
<keyword evidence="16" id="KW-0067">ATP-binding</keyword>
<dbReference type="PROSITE" id="PS00109">
    <property type="entry name" value="PROTEIN_KINASE_TYR"/>
    <property type="match status" value="1"/>
</dbReference>
<evidence type="ECO:0000256" key="26">
    <source>
        <dbReference type="SAM" id="SignalP"/>
    </source>
</evidence>
<organism evidence="28 29">
    <name type="scientific">Vigna unguiculata</name>
    <name type="common">Cowpea</name>
    <dbReference type="NCBI Taxonomy" id="3917"/>
    <lineage>
        <taxon>Eukaryota</taxon>
        <taxon>Viridiplantae</taxon>
        <taxon>Streptophyta</taxon>
        <taxon>Embryophyta</taxon>
        <taxon>Tracheophyta</taxon>
        <taxon>Spermatophyta</taxon>
        <taxon>Magnoliopsida</taxon>
        <taxon>eudicotyledons</taxon>
        <taxon>Gunneridae</taxon>
        <taxon>Pentapetalae</taxon>
        <taxon>rosids</taxon>
        <taxon>fabids</taxon>
        <taxon>Fabales</taxon>
        <taxon>Fabaceae</taxon>
        <taxon>Papilionoideae</taxon>
        <taxon>50 kb inversion clade</taxon>
        <taxon>NPAAA clade</taxon>
        <taxon>indigoferoid/millettioid clade</taxon>
        <taxon>Phaseoleae</taxon>
        <taxon>Vigna</taxon>
    </lineage>
</organism>
<evidence type="ECO:0000313" key="28">
    <source>
        <dbReference type="EMBL" id="QCE05267.1"/>
    </source>
</evidence>
<dbReference type="AlphaFoldDB" id="A0A4D6MZN3"/>
<dbReference type="Gene3D" id="3.30.200.20">
    <property type="entry name" value="Phosphorylase Kinase, domain 1"/>
    <property type="match status" value="1"/>
</dbReference>
<evidence type="ECO:0000256" key="18">
    <source>
        <dbReference type="ARBA" id="ARBA00023136"/>
    </source>
</evidence>
<dbReference type="FunFam" id="3.80.10.10:FF:000400">
    <property type="entry name" value="Nuclear pore complex protein NUP107"/>
    <property type="match status" value="1"/>
</dbReference>
<dbReference type="InterPro" id="IPR000719">
    <property type="entry name" value="Prot_kinase_dom"/>
</dbReference>
<gene>
    <name evidence="28" type="ORF">DEO72_LG9g270</name>
</gene>
<dbReference type="PROSITE" id="PS50011">
    <property type="entry name" value="PROTEIN_KINASE_DOM"/>
    <property type="match status" value="1"/>
</dbReference>
<evidence type="ECO:0000256" key="17">
    <source>
        <dbReference type="ARBA" id="ARBA00022989"/>
    </source>
</evidence>
<evidence type="ECO:0000313" key="29">
    <source>
        <dbReference type="Proteomes" id="UP000501690"/>
    </source>
</evidence>
<accession>A0A4D6MZN3</accession>
<dbReference type="GO" id="GO:0009653">
    <property type="term" value="P:anatomical structure morphogenesis"/>
    <property type="evidence" value="ECO:0007669"/>
    <property type="project" value="UniProtKB-ARBA"/>
</dbReference>
<evidence type="ECO:0000256" key="3">
    <source>
        <dbReference type="ARBA" id="ARBA00004479"/>
    </source>
</evidence>
<evidence type="ECO:0000256" key="19">
    <source>
        <dbReference type="ARBA" id="ARBA00023157"/>
    </source>
</evidence>
<dbReference type="InterPro" id="IPR051716">
    <property type="entry name" value="Plant_RL_S/T_kinase"/>
</dbReference>
<keyword evidence="12" id="KW-0677">Repeat</keyword>
<evidence type="ECO:0000256" key="14">
    <source>
        <dbReference type="ARBA" id="ARBA00022777"/>
    </source>
</evidence>
<dbReference type="FunFam" id="1.10.510.10:FF:000388">
    <property type="entry name" value="Leucine-rich repeat receptor-like tyrosine-protein kinase PXC3"/>
    <property type="match status" value="1"/>
</dbReference>
<evidence type="ECO:0000256" key="1">
    <source>
        <dbReference type="ARBA" id="ARBA00004170"/>
    </source>
</evidence>
<comment type="catalytic activity">
    <reaction evidence="24">
        <text>L-seryl-[protein] + ATP = O-phospho-L-seryl-[protein] + ADP + H(+)</text>
        <dbReference type="Rhea" id="RHEA:17989"/>
        <dbReference type="Rhea" id="RHEA-COMP:9863"/>
        <dbReference type="Rhea" id="RHEA-COMP:11604"/>
        <dbReference type="ChEBI" id="CHEBI:15378"/>
        <dbReference type="ChEBI" id="CHEBI:29999"/>
        <dbReference type="ChEBI" id="CHEBI:30616"/>
        <dbReference type="ChEBI" id="CHEBI:83421"/>
        <dbReference type="ChEBI" id="CHEBI:456216"/>
        <dbReference type="EC" id="2.7.11.1"/>
    </reaction>
</comment>